<accession>A0A6C0HDV4</accession>
<evidence type="ECO:0000313" key="1">
    <source>
        <dbReference type="EMBL" id="QHT78614.1"/>
    </source>
</evidence>
<dbReference type="EMBL" id="MN739934">
    <property type="protein sequence ID" value="QHT78614.1"/>
    <property type="molecule type" value="Genomic_DNA"/>
</dbReference>
<reference evidence="1" key="1">
    <citation type="journal article" date="2020" name="Nature">
        <title>Giant virus diversity and host interactions through global metagenomics.</title>
        <authorList>
            <person name="Schulz F."/>
            <person name="Roux S."/>
            <person name="Paez-Espino D."/>
            <person name="Jungbluth S."/>
            <person name="Walsh D.A."/>
            <person name="Denef V.J."/>
            <person name="McMahon K.D."/>
            <person name="Konstantinidis K.T."/>
            <person name="Eloe-Fadrosh E.A."/>
            <person name="Kyrpides N.C."/>
            <person name="Woyke T."/>
        </authorList>
    </citation>
    <scope>NUCLEOTIDE SEQUENCE</scope>
    <source>
        <strain evidence="1">GVMAG-M-3300023179-92</strain>
    </source>
</reference>
<proteinExistence type="predicted"/>
<dbReference type="Pfam" id="PF09996">
    <property type="entry name" value="DUF2237"/>
    <property type="match status" value="1"/>
</dbReference>
<protein>
    <recommendedName>
        <fullName evidence="2">DUF2237 domain-containing protein</fullName>
    </recommendedName>
</protein>
<dbReference type="Gene3D" id="3.30.56.110">
    <property type="entry name" value="Protein of unknown function DUF2237"/>
    <property type="match status" value="1"/>
</dbReference>
<organism evidence="1">
    <name type="scientific">viral metagenome</name>
    <dbReference type="NCBI Taxonomy" id="1070528"/>
    <lineage>
        <taxon>unclassified sequences</taxon>
        <taxon>metagenomes</taxon>
        <taxon>organismal metagenomes</taxon>
    </lineage>
</organism>
<dbReference type="PANTHER" id="PTHR37466:SF1">
    <property type="entry name" value="SLR1628 PROTEIN"/>
    <property type="match status" value="1"/>
</dbReference>
<dbReference type="AlphaFoldDB" id="A0A6C0HDV4"/>
<evidence type="ECO:0008006" key="2">
    <source>
        <dbReference type="Google" id="ProtNLM"/>
    </source>
</evidence>
<dbReference type="InterPro" id="IPR018714">
    <property type="entry name" value="DUF2237"/>
</dbReference>
<dbReference type="PANTHER" id="PTHR37466">
    <property type="entry name" value="SLR1628 PROTEIN"/>
    <property type="match status" value="1"/>
</dbReference>
<name>A0A6C0HDV4_9ZZZZ</name>
<sequence length="114" mass="13374">MQSQLNVYGNILEKCSMNPLTGWYRTGYCQTDDDDYGTHVVCGRVSNEFLKFTKSRGNDLTKILKEGDFWCLCALRWLEAYKYDNRIAPRIKLESTNIKVLEYISLEVLEKYKI</sequence>